<gene>
    <name evidence="1" type="ORF">CLV27_1613</name>
</gene>
<dbReference type="PROSITE" id="PS51257">
    <property type="entry name" value="PROKAR_LIPOPROTEIN"/>
    <property type="match status" value="1"/>
</dbReference>
<evidence type="ECO:0000313" key="1">
    <source>
        <dbReference type="EMBL" id="TCK02899.1"/>
    </source>
</evidence>
<protein>
    <submittedName>
        <fullName evidence="1">Uncharacterized protein</fullName>
    </submittedName>
</protein>
<keyword evidence="2" id="KW-1185">Reference proteome</keyword>
<dbReference type="EMBL" id="SMFV01000006">
    <property type="protein sequence ID" value="TCK02899.1"/>
    <property type="molecule type" value="Genomic_DNA"/>
</dbReference>
<proteinExistence type="predicted"/>
<dbReference type="Proteomes" id="UP000295777">
    <property type="component" value="Unassembled WGS sequence"/>
</dbReference>
<name>A0A4R1GB82_9BACT</name>
<sequence length="119" mass="13225">MRKIGTLVILLLLSVSCGSEKVEETAGTAYATVKFDLEERVAEALKYLESLKGLKESKKFVDAVDTLEGFLKGTHSDVGATLRALSYLERHSKFIPQEKLIQLKQLVELLVSYRQPVVG</sequence>
<accession>A0A4R1GB82</accession>
<organism evidence="1 2">
    <name type="scientific">Phorcysia thermohydrogeniphila</name>
    <dbReference type="NCBI Taxonomy" id="936138"/>
    <lineage>
        <taxon>Bacteria</taxon>
        <taxon>Pseudomonadati</taxon>
        <taxon>Aquificota</taxon>
        <taxon>Aquificia</taxon>
        <taxon>Desulfurobacteriales</taxon>
        <taxon>Desulfurobacteriaceae</taxon>
        <taxon>Phorcysia</taxon>
    </lineage>
</organism>
<evidence type="ECO:0000313" key="2">
    <source>
        <dbReference type="Proteomes" id="UP000295777"/>
    </source>
</evidence>
<dbReference type="RefSeq" id="WP_132527586.1">
    <property type="nucleotide sequence ID" value="NZ_SMFV01000006.1"/>
</dbReference>
<reference evidence="1 2" key="1">
    <citation type="submission" date="2019-03" db="EMBL/GenBank/DDBJ databases">
        <title>Genomic Encyclopedia of Archaeal and Bacterial Type Strains, Phase II (KMG-II): from individual species to whole genera.</title>
        <authorList>
            <person name="Goeker M."/>
        </authorList>
    </citation>
    <scope>NUCLEOTIDE SEQUENCE [LARGE SCALE GENOMIC DNA]</scope>
    <source>
        <strain evidence="1 2">DSM 24425</strain>
    </source>
</reference>
<comment type="caution">
    <text evidence="1">The sequence shown here is derived from an EMBL/GenBank/DDBJ whole genome shotgun (WGS) entry which is preliminary data.</text>
</comment>
<dbReference type="AlphaFoldDB" id="A0A4R1GB82"/>